<dbReference type="GO" id="GO:0003723">
    <property type="term" value="F:RNA binding"/>
    <property type="evidence" value="ECO:0007669"/>
    <property type="project" value="UniProtKB-UniRule"/>
</dbReference>
<gene>
    <name evidence="3" type="ORF">AV274_2184</name>
</gene>
<dbReference type="InterPro" id="IPR000504">
    <property type="entry name" value="RRM_dom"/>
</dbReference>
<dbReference type="SUPFAM" id="SSF54928">
    <property type="entry name" value="RNA-binding domain, RBD"/>
    <property type="match status" value="1"/>
</dbReference>
<feature type="domain" description="RRM" evidence="2">
    <location>
        <begin position="62"/>
        <end position="134"/>
    </location>
</feature>
<sequence length="134" mass="15203">MNGVQFRGHAMYVRFSTTNYVDPVSGNTCPSIRDLTEDYYGKIVHRFNSLEYAQIPWHMPSRKLHVVGFDNTNPNIKSILFQLFGNVGKVESVCVLKNMAWIEMESVESATNAIATIHNTSLYTLVRAKESDEV</sequence>
<dbReference type="PROSITE" id="PS50102">
    <property type="entry name" value="RRM"/>
    <property type="match status" value="1"/>
</dbReference>
<evidence type="ECO:0000313" key="4">
    <source>
        <dbReference type="Proteomes" id="UP000078348"/>
    </source>
</evidence>
<evidence type="ECO:0000313" key="3">
    <source>
        <dbReference type="EMBL" id="OAO16103.1"/>
    </source>
</evidence>
<accession>A0A196SGG3</accession>
<dbReference type="Gene3D" id="3.30.70.330">
    <property type="match status" value="1"/>
</dbReference>
<dbReference type="Pfam" id="PF00076">
    <property type="entry name" value="RRM_1"/>
    <property type="match status" value="1"/>
</dbReference>
<evidence type="ECO:0000259" key="2">
    <source>
        <dbReference type="PROSITE" id="PS50102"/>
    </source>
</evidence>
<dbReference type="Proteomes" id="UP000078348">
    <property type="component" value="Unassembled WGS sequence"/>
</dbReference>
<dbReference type="AlphaFoldDB" id="A0A196SGG3"/>
<dbReference type="OrthoDB" id="5970at2759"/>
<dbReference type="EMBL" id="LXWW01000099">
    <property type="protein sequence ID" value="OAO16103.1"/>
    <property type="molecule type" value="Genomic_DNA"/>
</dbReference>
<name>A0A196SGG3_BLAHN</name>
<dbReference type="InterPro" id="IPR035979">
    <property type="entry name" value="RBD_domain_sf"/>
</dbReference>
<keyword evidence="4" id="KW-1185">Reference proteome</keyword>
<keyword evidence="1" id="KW-0694">RNA-binding</keyword>
<proteinExistence type="predicted"/>
<evidence type="ECO:0000256" key="1">
    <source>
        <dbReference type="PROSITE-ProRule" id="PRU00176"/>
    </source>
</evidence>
<comment type="caution">
    <text evidence="3">The sequence shown here is derived from an EMBL/GenBank/DDBJ whole genome shotgun (WGS) entry which is preliminary data.</text>
</comment>
<organism evidence="3 4">
    <name type="scientific">Blastocystis sp. subtype 1 (strain ATCC 50177 / NandII)</name>
    <dbReference type="NCBI Taxonomy" id="478820"/>
    <lineage>
        <taxon>Eukaryota</taxon>
        <taxon>Sar</taxon>
        <taxon>Stramenopiles</taxon>
        <taxon>Bigyra</taxon>
        <taxon>Opalozoa</taxon>
        <taxon>Opalinata</taxon>
        <taxon>Blastocystidae</taxon>
        <taxon>Blastocystis</taxon>
    </lineage>
</organism>
<reference evidence="3 4" key="1">
    <citation type="submission" date="2016-05" db="EMBL/GenBank/DDBJ databases">
        <title>Nuclear genome of Blastocystis sp. subtype 1 NandII.</title>
        <authorList>
            <person name="Gentekaki E."/>
            <person name="Curtis B."/>
            <person name="Stairs C."/>
            <person name="Eme L."/>
            <person name="Herman E."/>
            <person name="Klimes V."/>
            <person name="Arias M.C."/>
            <person name="Elias M."/>
            <person name="Hilliou F."/>
            <person name="Klute M."/>
            <person name="Malik S.-B."/>
            <person name="Pightling A."/>
            <person name="Rachubinski R."/>
            <person name="Salas D."/>
            <person name="Schlacht A."/>
            <person name="Suga H."/>
            <person name="Archibald J."/>
            <person name="Ball S.G."/>
            <person name="Clark G."/>
            <person name="Dacks J."/>
            <person name="Van Der Giezen M."/>
            <person name="Tsaousis A."/>
            <person name="Roger A."/>
        </authorList>
    </citation>
    <scope>NUCLEOTIDE SEQUENCE [LARGE SCALE GENOMIC DNA]</scope>
    <source>
        <strain evidence="4">ATCC 50177 / NandII</strain>
    </source>
</reference>
<dbReference type="InterPro" id="IPR012677">
    <property type="entry name" value="Nucleotide-bd_a/b_plait_sf"/>
</dbReference>
<protein>
    <submittedName>
        <fullName evidence="3">RNA-binding region RNP-1 domain-containing protein</fullName>
    </submittedName>
</protein>